<dbReference type="OrthoDB" id="9770761at2"/>
<protein>
    <recommendedName>
        <fullName evidence="1">Type IV secretion system putative lipoprotein virB7</fullName>
    </recommendedName>
</protein>
<evidence type="ECO:0000313" key="7">
    <source>
        <dbReference type="Proteomes" id="UP000184232"/>
    </source>
</evidence>
<evidence type="ECO:0000256" key="1">
    <source>
        <dbReference type="ARBA" id="ARBA00017922"/>
    </source>
</evidence>
<dbReference type="InterPro" id="IPR012640">
    <property type="entry name" value="Membr_lipoprot_lipid_attach_CS"/>
</dbReference>
<dbReference type="SUPFAM" id="SSF48452">
    <property type="entry name" value="TPR-like"/>
    <property type="match status" value="1"/>
</dbReference>
<evidence type="ECO:0000256" key="2">
    <source>
        <dbReference type="ARBA" id="ARBA00022729"/>
    </source>
</evidence>
<sequence length="266" mass="31088">MKKIISILTLVVVLTSCSEYQKALKSEDIALKTKVAETKYNDGKYKKALRLYEQIAPLMKGKPNAERIFYFYAKSYYETEQYYLAGYQFESFVAGYPKSEKREEATFLGAECFYNLSPVYSLDQVDTEKALSKLQKFIDTYPNSEYLPKANEYVKELSEKLEKKNFEVAKQYNTISDYKASIKAFENFLIDFPGTKYKEQALYYRFDSAYQLAINSVPSKKEERLNYAKTLYGNLVKFKEDTEFKETADEMLATINKELQQYTNIN</sequence>
<keyword evidence="7" id="KW-1185">Reference proteome</keyword>
<dbReference type="STRING" id="683124.SAMN05444337_2401"/>
<name>A0A1M6L6G7_9FLAO</name>
<gene>
    <name evidence="6" type="ORF">SAMN05444337_2401</name>
</gene>
<dbReference type="RefSeq" id="WP_072785401.1">
    <property type="nucleotide sequence ID" value="NZ_CP045292.1"/>
</dbReference>
<reference evidence="6 7" key="1">
    <citation type="submission" date="2016-11" db="EMBL/GenBank/DDBJ databases">
        <authorList>
            <person name="Jaros S."/>
            <person name="Januszkiewicz K."/>
            <person name="Wedrychowicz H."/>
        </authorList>
    </citation>
    <scope>NUCLEOTIDE SEQUENCE [LARGE SCALE GENOMIC DNA]</scope>
    <source>
        <strain evidence="6 7">DSM 22807</strain>
    </source>
</reference>
<dbReference type="Gene3D" id="1.25.40.10">
    <property type="entry name" value="Tetratricopeptide repeat domain"/>
    <property type="match status" value="1"/>
</dbReference>
<dbReference type="PROSITE" id="PS51257">
    <property type="entry name" value="PROKAR_LIPOPROTEIN"/>
    <property type="match status" value="1"/>
</dbReference>
<dbReference type="InterPro" id="IPR011990">
    <property type="entry name" value="TPR-like_helical_dom_sf"/>
</dbReference>
<accession>A0A1M6L6G7</accession>
<dbReference type="EMBL" id="FQZH01000005">
    <property type="protein sequence ID" value="SHJ66795.1"/>
    <property type="molecule type" value="Genomic_DNA"/>
</dbReference>
<evidence type="ECO:0000256" key="4">
    <source>
        <dbReference type="ARBA" id="ARBA00023237"/>
    </source>
</evidence>
<evidence type="ECO:0000313" key="6">
    <source>
        <dbReference type="EMBL" id="SHJ66795.1"/>
    </source>
</evidence>
<keyword evidence="3" id="KW-0472">Membrane</keyword>
<feature type="domain" description="Outer membrane lipoprotein BamD-like" evidence="5">
    <location>
        <begin position="36"/>
        <end position="221"/>
    </location>
</feature>
<evidence type="ECO:0000256" key="3">
    <source>
        <dbReference type="ARBA" id="ARBA00023136"/>
    </source>
</evidence>
<organism evidence="6 7">
    <name type="scientific">Flavobacterium haoranii</name>
    <dbReference type="NCBI Taxonomy" id="683124"/>
    <lineage>
        <taxon>Bacteria</taxon>
        <taxon>Pseudomonadati</taxon>
        <taxon>Bacteroidota</taxon>
        <taxon>Flavobacteriia</taxon>
        <taxon>Flavobacteriales</taxon>
        <taxon>Flavobacteriaceae</taxon>
        <taxon>Flavobacterium</taxon>
    </lineage>
</organism>
<dbReference type="NCBIfam" id="TIGR03302">
    <property type="entry name" value="OM_YfiO"/>
    <property type="match status" value="1"/>
</dbReference>
<keyword evidence="2" id="KW-0732">Signal</keyword>
<evidence type="ECO:0000259" key="5">
    <source>
        <dbReference type="Pfam" id="PF13525"/>
    </source>
</evidence>
<proteinExistence type="predicted"/>
<dbReference type="Proteomes" id="UP000184232">
    <property type="component" value="Unassembled WGS sequence"/>
</dbReference>
<dbReference type="Pfam" id="PF13525">
    <property type="entry name" value="YfiO"/>
    <property type="match status" value="1"/>
</dbReference>
<keyword evidence="4" id="KW-0998">Cell outer membrane</keyword>
<dbReference type="AlphaFoldDB" id="A0A1M6L6G7"/>
<dbReference type="InterPro" id="IPR039565">
    <property type="entry name" value="BamD-like"/>
</dbReference>
<dbReference type="InterPro" id="IPR017689">
    <property type="entry name" value="BamD"/>
</dbReference>
<dbReference type="Pfam" id="PF08139">
    <property type="entry name" value="LPAM_1"/>
    <property type="match status" value="1"/>
</dbReference>